<evidence type="ECO:0000259" key="2">
    <source>
        <dbReference type="Pfam" id="PF12850"/>
    </source>
</evidence>
<reference evidence="3 4" key="1">
    <citation type="submission" date="2018-06" db="EMBL/GenBank/DDBJ databases">
        <authorList>
            <consortium name="Pathogen Informatics"/>
            <person name="Doyle S."/>
        </authorList>
    </citation>
    <scope>NUCLEOTIDE SEQUENCE [LARGE SCALE GENOMIC DNA]</scope>
    <source>
        <strain evidence="3 4">NCTC13163</strain>
    </source>
</reference>
<name>A0A377FSE3_9BACL</name>
<proteinExistence type="inferred from homology"/>
<dbReference type="GO" id="GO:0005737">
    <property type="term" value="C:cytoplasm"/>
    <property type="evidence" value="ECO:0007669"/>
    <property type="project" value="TreeGrafter"/>
</dbReference>
<dbReference type="SUPFAM" id="SSF56300">
    <property type="entry name" value="Metallo-dependent phosphatases"/>
    <property type="match status" value="1"/>
</dbReference>
<evidence type="ECO:0000313" key="4">
    <source>
        <dbReference type="Proteomes" id="UP000254060"/>
    </source>
</evidence>
<dbReference type="GO" id="GO:0016791">
    <property type="term" value="F:phosphatase activity"/>
    <property type="evidence" value="ECO:0007669"/>
    <property type="project" value="TreeGrafter"/>
</dbReference>
<dbReference type="RefSeq" id="WP_029334707.1">
    <property type="nucleotide sequence ID" value="NZ_UGGP01000001.1"/>
</dbReference>
<dbReference type="PANTHER" id="PTHR42850:SF2">
    <property type="entry name" value="BLL5683 PROTEIN"/>
    <property type="match status" value="1"/>
</dbReference>
<evidence type="ECO:0000313" key="3">
    <source>
        <dbReference type="EMBL" id="STO07730.1"/>
    </source>
</evidence>
<dbReference type="Proteomes" id="UP000254060">
    <property type="component" value="Unassembled WGS sequence"/>
</dbReference>
<protein>
    <submittedName>
        <fullName evidence="3">Phosphodiesterase</fullName>
    </submittedName>
</protein>
<evidence type="ECO:0000256" key="1">
    <source>
        <dbReference type="ARBA" id="ARBA00008950"/>
    </source>
</evidence>
<dbReference type="PANTHER" id="PTHR42850">
    <property type="entry name" value="METALLOPHOSPHOESTERASE"/>
    <property type="match status" value="1"/>
</dbReference>
<dbReference type="STRING" id="1397694.GCA_000702585_01593"/>
<dbReference type="EMBL" id="UGGP01000001">
    <property type="protein sequence ID" value="STO07730.1"/>
    <property type="molecule type" value="Genomic_DNA"/>
</dbReference>
<dbReference type="PIRSF" id="PIRSF000883">
    <property type="entry name" value="Pesterase_MJ0912"/>
    <property type="match status" value="1"/>
</dbReference>
<dbReference type="AlphaFoldDB" id="A0A377FSE3"/>
<sequence length="240" mass="27517">MRLAILTDIHGNVQALDAVLEQLDEQGVTDIWSLGDMIAMGPDSNEVMARLLDRGVRMITGNHDEAVLSLLEGRGHPASYAHTRPHHEWVARTLRPDYADALFQLPRTIEEQVGTERVYGIHYHIPIEKRQATILEEPFHEILEATLPNMQRLYGEYDADIVCFGHHHPVHVFEDAAKRYVNPGALGVARDDLARYGLLSYDENGFAIDLRAVPYDKQAFMERMERLDVPQREVMFRLFY</sequence>
<gene>
    <name evidence="3" type="ORF">NCTC13163_01085</name>
</gene>
<comment type="similarity">
    <text evidence="1">Belongs to the metallophosphoesterase superfamily. YfcE family.</text>
</comment>
<dbReference type="Gene3D" id="3.60.21.10">
    <property type="match status" value="1"/>
</dbReference>
<accession>A0A377FSE3</accession>
<dbReference type="InterPro" id="IPR011152">
    <property type="entry name" value="Pesterase_MJ0912"/>
</dbReference>
<feature type="domain" description="Calcineurin-like phosphoesterase" evidence="2">
    <location>
        <begin position="1"/>
        <end position="202"/>
    </location>
</feature>
<dbReference type="InterPro" id="IPR024654">
    <property type="entry name" value="Calcineurin-like_PHP_lpxH"/>
</dbReference>
<dbReference type="InterPro" id="IPR050126">
    <property type="entry name" value="Ap4A_hydrolase"/>
</dbReference>
<dbReference type="OrthoDB" id="9813918at2"/>
<organism evidence="3 4">
    <name type="scientific">Exiguobacterium aurantiacum</name>
    <dbReference type="NCBI Taxonomy" id="33987"/>
    <lineage>
        <taxon>Bacteria</taxon>
        <taxon>Bacillati</taxon>
        <taxon>Bacillota</taxon>
        <taxon>Bacilli</taxon>
        <taxon>Bacillales</taxon>
        <taxon>Bacillales Family XII. Incertae Sedis</taxon>
        <taxon>Exiguobacterium</taxon>
    </lineage>
</organism>
<dbReference type="Pfam" id="PF12850">
    <property type="entry name" value="Metallophos_2"/>
    <property type="match status" value="1"/>
</dbReference>
<dbReference type="InterPro" id="IPR029052">
    <property type="entry name" value="Metallo-depent_PP-like"/>
</dbReference>